<evidence type="ECO:0000313" key="3">
    <source>
        <dbReference type="Proteomes" id="UP000823775"/>
    </source>
</evidence>
<gene>
    <name evidence="2" type="ORF">HAX54_028519</name>
</gene>
<feature type="compositionally biased region" description="Polar residues" evidence="1">
    <location>
        <begin position="1"/>
        <end position="38"/>
    </location>
</feature>
<accession>A0ABS8V491</accession>
<feature type="region of interest" description="Disordered" evidence="1">
    <location>
        <begin position="1"/>
        <end position="57"/>
    </location>
</feature>
<keyword evidence="3" id="KW-1185">Reference proteome</keyword>
<feature type="compositionally biased region" description="Polar residues" evidence="1">
    <location>
        <begin position="149"/>
        <end position="163"/>
    </location>
</feature>
<protein>
    <submittedName>
        <fullName evidence="2">Uncharacterized protein</fullName>
    </submittedName>
</protein>
<feature type="compositionally biased region" description="Acidic residues" evidence="1">
    <location>
        <begin position="168"/>
        <end position="180"/>
    </location>
</feature>
<proteinExistence type="predicted"/>
<feature type="region of interest" description="Disordered" evidence="1">
    <location>
        <begin position="146"/>
        <end position="180"/>
    </location>
</feature>
<reference evidence="2 3" key="1">
    <citation type="journal article" date="2021" name="BMC Genomics">
        <title>Datura genome reveals duplications of psychoactive alkaloid biosynthetic genes and high mutation rate following tissue culture.</title>
        <authorList>
            <person name="Rajewski A."/>
            <person name="Carter-House D."/>
            <person name="Stajich J."/>
            <person name="Litt A."/>
        </authorList>
    </citation>
    <scope>NUCLEOTIDE SEQUENCE [LARGE SCALE GENOMIC DNA]</scope>
    <source>
        <strain evidence="2">AR-01</strain>
    </source>
</reference>
<evidence type="ECO:0000313" key="2">
    <source>
        <dbReference type="EMBL" id="MCD9641960.1"/>
    </source>
</evidence>
<organism evidence="2 3">
    <name type="scientific">Datura stramonium</name>
    <name type="common">Jimsonweed</name>
    <name type="synonym">Common thornapple</name>
    <dbReference type="NCBI Taxonomy" id="4076"/>
    <lineage>
        <taxon>Eukaryota</taxon>
        <taxon>Viridiplantae</taxon>
        <taxon>Streptophyta</taxon>
        <taxon>Embryophyta</taxon>
        <taxon>Tracheophyta</taxon>
        <taxon>Spermatophyta</taxon>
        <taxon>Magnoliopsida</taxon>
        <taxon>eudicotyledons</taxon>
        <taxon>Gunneridae</taxon>
        <taxon>Pentapetalae</taxon>
        <taxon>asterids</taxon>
        <taxon>lamiids</taxon>
        <taxon>Solanales</taxon>
        <taxon>Solanaceae</taxon>
        <taxon>Solanoideae</taxon>
        <taxon>Datureae</taxon>
        <taxon>Datura</taxon>
    </lineage>
</organism>
<dbReference type="EMBL" id="JACEIK010003503">
    <property type="protein sequence ID" value="MCD9641960.1"/>
    <property type="molecule type" value="Genomic_DNA"/>
</dbReference>
<feature type="compositionally biased region" description="Polar residues" evidence="1">
    <location>
        <begin position="45"/>
        <end position="57"/>
    </location>
</feature>
<comment type="caution">
    <text evidence="2">The sequence shown here is derived from an EMBL/GenBank/DDBJ whole genome shotgun (WGS) entry which is preliminary data.</text>
</comment>
<name>A0ABS8V491_DATST</name>
<dbReference type="Proteomes" id="UP000823775">
    <property type="component" value="Unassembled WGS sequence"/>
</dbReference>
<evidence type="ECO:0000256" key="1">
    <source>
        <dbReference type="SAM" id="MobiDB-lite"/>
    </source>
</evidence>
<sequence length="180" mass="20531">MQQVLQNSSTHTSQAAHEQVQQESQHPTTPASQAVQEQMQRDPQDSSNLEANNQSEKQELSSFLGTLARNEIFCPVNVFDWRKLKTHDDMWNYIKAKMERIETQESEDGSQSSIDAFVVVMRPDYLGLKLDPNMLRSLSVRSPREEASIQLTNRPSAGSNNQGIINEEREEERNEDLDLA</sequence>